<evidence type="ECO:0000256" key="11">
    <source>
        <dbReference type="ARBA" id="ARBA00023136"/>
    </source>
</evidence>
<dbReference type="PANTHER" id="PTHR39188">
    <property type="entry name" value="MEMBRANE-ASSOCIATED ZINC METALLOPROTEASE M50B"/>
    <property type="match status" value="1"/>
</dbReference>
<feature type="transmembrane region" description="Helical" evidence="13">
    <location>
        <begin position="169"/>
        <end position="186"/>
    </location>
</feature>
<feature type="region of interest" description="Disordered" evidence="12">
    <location>
        <begin position="216"/>
        <end position="281"/>
    </location>
</feature>
<feature type="transmembrane region" description="Helical" evidence="13">
    <location>
        <begin position="12"/>
        <end position="30"/>
    </location>
</feature>
<evidence type="ECO:0000256" key="6">
    <source>
        <dbReference type="ARBA" id="ARBA00022723"/>
    </source>
</evidence>
<dbReference type="CDD" id="cd06161">
    <property type="entry name" value="S2P-M50_SpoIVFB"/>
    <property type="match status" value="1"/>
</dbReference>
<keyword evidence="6" id="KW-0479">Metal-binding</keyword>
<evidence type="ECO:0000313" key="15">
    <source>
        <dbReference type="EMBL" id="NMO22941.1"/>
    </source>
</evidence>
<evidence type="ECO:0000256" key="3">
    <source>
        <dbReference type="ARBA" id="ARBA00007931"/>
    </source>
</evidence>
<reference evidence="15 16" key="1">
    <citation type="submission" date="2020-04" db="EMBL/GenBank/DDBJ databases">
        <title>Draft genome of Pyxidicoccus fallax type strain.</title>
        <authorList>
            <person name="Whitworth D.E."/>
        </authorList>
    </citation>
    <scope>NUCLEOTIDE SEQUENCE [LARGE SCALE GENOMIC DNA]</scope>
    <source>
        <strain evidence="15 16">DSM 14698</strain>
    </source>
</reference>
<dbReference type="Pfam" id="PF02163">
    <property type="entry name" value="Peptidase_M50"/>
    <property type="match status" value="1"/>
</dbReference>
<proteinExistence type="inferred from homology"/>
<keyword evidence="9 13" id="KW-1133">Transmembrane helix</keyword>
<dbReference type="GO" id="GO:0008237">
    <property type="term" value="F:metallopeptidase activity"/>
    <property type="evidence" value="ECO:0007669"/>
    <property type="project" value="UniProtKB-KW"/>
</dbReference>
<feature type="transmembrane region" description="Helical" evidence="13">
    <location>
        <begin position="36"/>
        <end position="58"/>
    </location>
</feature>
<comment type="cofactor">
    <cofactor evidence="1">
        <name>Zn(2+)</name>
        <dbReference type="ChEBI" id="CHEBI:29105"/>
    </cofactor>
</comment>
<sequence>MRPHFHVAGFPVRVHPLFFLISFASGWGLLEEPARLALWMGIVFVSVLLHELGHALAFRRFGGTAAIELHGMGGTTTGSQEERLTHGQSAWVSFAGPGMGFLLGGLVWVLSRYTPLGQQGGLAGEAVRQLLWVNVGWGLFNLLPVQPLDGGHLLASAVRARSGFRYERVLHGIGIVTAVGVLVLAVRWNMVWMGLLALMFGVMNFEQLRRLPKEVRAPRAAAPPRGRGAPRRKPEARSASVEHLPGELKKAPRAAPSERATEARRAPAPVRTPEPDLPEGPHDPALVGEMLLDSGLASLAVRPLQKAFAEAPSPRTGHALVLALVETGRFKDVESLLSGPRAASLSDDTLALLSQRARSAGQEALATRAAALRQKPD</sequence>
<name>A0A848LZ89_9BACT</name>
<feature type="domain" description="Peptidase M50" evidence="14">
    <location>
        <begin position="129"/>
        <end position="178"/>
    </location>
</feature>
<evidence type="ECO:0000256" key="5">
    <source>
        <dbReference type="ARBA" id="ARBA00022692"/>
    </source>
</evidence>
<accession>A0A848LZ89</accession>
<keyword evidence="16" id="KW-1185">Reference proteome</keyword>
<evidence type="ECO:0000256" key="4">
    <source>
        <dbReference type="ARBA" id="ARBA00022670"/>
    </source>
</evidence>
<organism evidence="15 16">
    <name type="scientific">Pyxidicoccus fallax</name>
    <dbReference type="NCBI Taxonomy" id="394095"/>
    <lineage>
        <taxon>Bacteria</taxon>
        <taxon>Pseudomonadati</taxon>
        <taxon>Myxococcota</taxon>
        <taxon>Myxococcia</taxon>
        <taxon>Myxococcales</taxon>
        <taxon>Cystobacterineae</taxon>
        <taxon>Myxococcaceae</taxon>
        <taxon>Pyxidicoccus</taxon>
    </lineage>
</organism>
<evidence type="ECO:0000256" key="9">
    <source>
        <dbReference type="ARBA" id="ARBA00022989"/>
    </source>
</evidence>
<dbReference type="AlphaFoldDB" id="A0A848LZ89"/>
<evidence type="ECO:0000256" key="2">
    <source>
        <dbReference type="ARBA" id="ARBA00004141"/>
    </source>
</evidence>
<dbReference type="Proteomes" id="UP000518300">
    <property type="component" value="Unassembled WGS sequence"/>
</dbReference>
<keyword evidence="11 13" id="KW-0472">Membrane</keyword>
<keyword evidence="5 13" id="KW-0812">Transmembrane</keyword>
<dbReference type="GO" id="GO:0016020">
    <property type="term" value="C:membrane"/>
    <property type="evidence" value="ECO:0007669"/>
    <property type="project" value="UniProtKB-SubCell"/>
</dbReference>
<comment type="caution">
    <text evidence="15">The sequence shown here is derived from an EMBL/GenBank/DDBJ whole genome shotgun (WGS) entry which is preliminary data.</text>
</comment>
<dbReference type="InterPro" id="IPR008915">
    <property type="entry name" value="Peptidase_M50"/>
</dbReference>
<feature type="compositionally biased region" description="Low complexity" evidence="12">
    <location>
        <begin position="218"/>
        <end position="227"/>
    </location>
</feature>
<protein>
    <recommendedName>
        <fullName evidence="14">Peptidase M50 domain-containing protein</fullName>
    </recommendedName>
</protein>
<evidence type="ECO:0000256" key="7">
    <source>
        <dbReference type="ARBA" id="ARBA00022801"/>
    </source>
</evidence>
<evidence type="ECO:0000313" key="16">
    <source>
        <dbReference type="Proteomes" id="UP000518300"/>
    </source>
</evidence>
<feature type="transmembrane region" description="Helical" evidence="13">
    <location>
        <begin position="90"/>
        <end position="110"/>
    </location>
</feature>
<evidence type="ECO:0000256" key="10">
    <source>
        <dbReference type="ARBA" id="ARBA00023049"/>
    </source>
</evidence>
<comment type="subcellular location">
    <subcellularLocation>
        <location evidence="2">Membrane</location>
        <topology evidence="2">Multi-pass membrane protein</topology>
    </subcellularLocation>
</comment>
<evidence type="ECO:0000256" key="12">
    <source>
        <dbReference type="SAM" id="MobiDB-lite"/>
    </source>
</evidence>
<keyword evidence="7" id="KW-0378">Hydrolase</keyword>
<dbReference type="GO" id="GO:0006508">
    <property type="term" value="P:proteolysis"/>
    <property type="evidence" value="ECO:0007669"/>
    <property type="project" value="UniProtKB-KW"/>
</dbReference>
<evidence type="ECO:0000256" key="8">
    <source>
        <dbReference type="ARBA" id="ARBA00022833"/>
    </source>
</evidence>
<dbReference type="PANTHER" id="PTHR39188:SF3">
    <property type="entry name" value="STAGE IV SPORULATION PROTEIN FB"/>
    <property type="match status" value="1"/>
</dbReference>
<gene>
    <name evidence="15" type="ORF">HG543_50005</name>
</gene>
<dbReference type="GO" id="GO:0046872">
    <property type="term" value="F:metal ion binding"/>
    <property type="evidence" value="ECO:0007669"/>
    <property type="project" value="UniProtKB-KW"/>
</dbReference>
<evidence type="ECO:0000259" key="14">
    <source>
        <dbReference type="Pfam" id="PF02163"/>
    </source>
</evidence>
<dbReference type="RefSeq" id="WP_169352058.1">
    <property type="nucleotide sequence ID" value="NZ_JABBJJ010000498.1"/>
</dbReference>
<keyword evidence="4" id="KW-0645">Protease</keyword>
<evidence type="ECO:0000256" key="1">
    <source>
        <dbReference type="ARBA" id="ARBA00001947"/>
    </source>
</evidence>
<comment type="similarity">
    <text evidence="3">Belongs to the peptidase M50B family.</text>
</comment>
<keyword evidence="8" id="KW-0862">Zinc</keyword>
<dbReference type="EMBL" id="JABBJJ010000498">
    <property type="protein sequence ID" value="NMO22941.1"/>
    <property type="molecule type" value="Genomic_DNA"/>
</dbReference>
<evidence type="ECO:0000256" key="13">
    <source>
        <dbReference type="SAM" id="Phobius"/>
    </source>
</evidence>
<keyword evidence="10" id="KW-0482">Metalloprotease</keyword>